<feature type="transmembrane region" description="Helical" evidence="5">
    <location>
        <begin position="16"/>
        <end position="38"/>
    </location>
</feature>
<evidence type="ECO:0000256" key="4">
    <source>
        <dbReference type="ARBA" id="ARBA00023136"/>
    </source>
</evidence>
<evidence type="ECO:0000313" key="7">
    <source>
        <dbReference type="Proteomes" id="UP000594262"/>
    </source>
</evidence>
<feature type="transmembrane region" description="Helical" evidence="5">
    <location>
        <begin position="83"/>
        <end position="102"/>
    </location>
</feature>
<feature type="transmembrane region" description="Helical" evidence="5">
    <location>
        <begin position="331"/>
        <end position="355"/>
    </location>
</feature>
<feature type="transmembrane region" description="Helical" evidence="5">
    <location>
        <begin position="50"/>
        <end position="71"/>
    </location>
</feature>
<dbReference type="Proteomes" id="UP000594262">
    <property type="component" value="Unplaced"/>
</dbReference>
<feature type="transmembrane region" description="Helical" evidence="5">
    <location>
        <begin position="394"/>
        <end position="415"/>
    </location>
</feature>
<keyword evidence="7" id="KW-1185">Reference proteome</keyword>
<feature type="transmembrane region" description="Helical" evidence="5">
    <location>
        <begin position="145"/>
        <end position="164"/>
    </location>
</feature>
<dbReference type="InterPro" id="IPR051068">
    <property type="entry name" value="MFS_Domain-Containing_Protein"/>
</dbReference>
<keyword evidence="3 5" id="KW-1133">Transmembrane helix</keyword>
<evidence type="ECO:0000256" key="2">
    <source>
        <dbReference type="ARBA" id="ARBA00022692"/>
    </source>
</evidence>
<evidence type="ECO:0000256" key="5">
    <source>
        <dbReference type="SAM" id="Phobius"/>
    </source>
</evidence>
<organism evidence="6 7">
    <name type="scientific">Clytia hemisphaerica</name>
    <dbReference type="NCBI Taxonomy" id="252671"/>
    <lineage>
        <taxon>Eukaryota</taxon>
        <taxon>Metazoa</taxon>
        <taxon>Cnidaria</taxon>
        <taxon>Hydrozoa</taxon>
        <taxon>Hydroidolina</taxon>
        <taxon>Leptothecata</taxon>
        <taxon>Obeliida</taxon>
        <taxon>Clytiidae</taxon>
        <taxon>Clytia</taxon>
    </lineage>
</organism>
<dbReference type="Pfam" id="PF07690">
    <property type="entry name" value="MFS_1"/>
    <property type="match status" value="1"/>
</dbReference>
<comment type="subcellular location">
    <subcellularLocation>
        <location evidence="1">Membrane</location>
        <topology evidence="1">Multi-pass membrane protein</topology>
    </subcellularLocation>
</comment>
<evidence type="ECO:0000256" key="3">
    <source>
        <dbReference type="ARBA" id="ARBA00022989"/>
    </source>
</evidence>
<dbReference type="InterPro" id="IPR036259">
    <property type="entry name" value="MFS_trans_sf"/>
</dbReference>
<dbReference type="InterPro" id="IPR011701">
    <property type="entry name" value="MFS"/>
</dbReference>
<protein>
    <recommendedName>
        <fullName evidence="8">Major facilitator superfamily (MFS) profile domain-containing protein</fullName>
    </recommendedName>
</protein>
<keyword evidence="2 5" id="KW-0812">Transmembrane</keyword>
<reference evidence="6" key="1">
    <citation type="submission" date="2021-01" db="UniProtKB">
        <authorList>
            <consortium name="EnsemblMetazoa"/>
        </authorList>
    </citation>
    <scope>IDENTIFICATION</scope>
</reference>
<dbReference type="AlphaFoldDB" id="A0A7M5V5K7"/>
<dbReference type="PANTHER" id="PTHR23510:SF16">
    <property type="entry name" value="MAJOR FACILITATOR SUPERFAMILY (MFS) PROFILE DOMAIN-CONTAINING PROTEIN"/>
    <property type="match status" value="1"/>
</dbReference>
<feature type="transmembrane region" description="Helical" evidence="5">
    <location>
        <begin position="367"/>
        <end position="388"/>
    </location>
</feature>
<feature type="transmembrane region" description="Helical" evidence="5">
    <location>
        <begin position="294"/>
        <end position="319"/>
    </location>
</feature>
<dbReference type="GO" id="GO:0016020">
    <property type="term" value="C:membrane"/>
    <property type="evidence" value="ECO:0007669"/>
    <property type="project" value="UniProtKB-SubCell"/>
</dbReference>
<feature type="transmembrane region" description="Helical" evidence="5">
    <location>
        <begin position="461"/>
        <end position="482"/>
    </location>
</feature>
<keyword evidence="4 5" id="KW-0472">Membrane</keyword>
<dbReference type="PANTHER" id="PTHR23510">
    <property type="entry name" value="INNER MEMBRANE TRANSPORT PROTEIN YAJR"/>
    <property type="match status" value="1"/>
</dbReference>
<evidence type="ECO:0000313" key="6">
    <source>
        <dbReference type="EnsemblMetazoa" id="CLYHEMP002809.2"/>
    </source>
</evidence>
<evidence type="ECO:0008006" key="8">
    <source>
        <dbReference type="Google" id="ProtNLM"/>
    </source>
</evidence>
<dbReference type="SUPFAM" id="SSF103473">
    <property type="entry name" value="MFS general substrate transporter"/>
    <property type="match status" value="1"/>
</dbReference>
<evidence type="ECO:0000256" key="1">
    <source>
        <dbReference type="ARBA" id="ARBA00004141"/>
    </source>
</evidence>
<dbReference type="OrthoDB" id="370281at2759"/>
<name>A0A7M5V5K7_9CNID</name>
<feature type="transmembrane region" description="Helical" evidence="5">
    <location>
        <begin position="176"/>
        <end position="201"/>
    </location>
</feature>
<sequence length="499" mass="57052">MDKNWLQNRRQTTSTFILMNISLGIEQSITFASLFIYLKDVLHVSGNRLTTFYSAISGIYFLSQIISSLALTRIFDKYRRLKLTFFIVNTFTIVGNALYTLPYSPWCLLAGRLISGVAGCIKPIMVSELTRSFPKDELLPQISRFAFAFSVGFTLGPFVNFVFLKADFQFLGIPITYANGAGLLITFLFILMQILTVFFVTDLSREFDLKKSHKESQILEKERLLETQSLNEKEKIDLDLGNSGFDSKEELTLIEDTSDGQPCQPTLDLDNENHDDVSAPMLPREPDKSIQNSLWTLFTSIDVVLIFIFSFFVFFELITYDSWIPMLCTEILHWGIVEINLIFLGNGIAVGIIYLACYFRPPAKEQFYTLAVYSFVAGVCLYAVFLYFSLGIEITWLNVLLWFVYIFLVAVMIVLERLFLMNTLVQMVPSEIQAFTEGIRLSFSRTGAAIGLFTAAFSFGILFYFCAVCMLVTMVLLALLIWRKKHFQNPKMINFYKIV</sequence>
<dbReference type="GO" id="GO:0022857">
    <property type="term" value="F:transmembrane transporter activity"/>
    <property type="evidence" value="ECO:0007669"/>
    <property type="project" value="InterPro"/>
</dbReference>
<accession>A0A7M5V5K7</accession>
<dbReference type="Gene3D" id="1.20.1250.20">
    <property type="entry name" value="MFS general substrate transporter like domains"/>
    <property type="match status" value="1"/>
</dbReference>
<dbReference type="EnsemblMetazoa" id="CLYHEMT002809.2">
    <property type="protein sequence ID" value="CLYHEMP002809.2"/>
    <property type="gene ID" value="CLYHEMG002809"/>
</dbReference>
<proteinExistence type="predicted"/>